<reference evidence="2" key="1">
    <citation type="submission" date="2022-07" db="EMBL/GenBank/DDBJ databases">
        <title>Genome Sequence of Physisporinus lineatus.</title>
        <authorList>
            <person name="Buettner E."/>
        </authorList>
    </citation>
    <scope>NUCLEOTIDE SEQUENCE</scope>
    <source>
        <strain evidence="2">VT162</strain>
    </source>
</reference>
<organism evidence="2 3">
    <name type="scientific">Meripilus lineatus</name>
    <dbReference type="NCBI Taxonomy" id="2056292"/>
    <lineage>
        <taxon>Eukaryota</taxon>
        <taxon>Fungi</taxon>
        <taxon>Dikarya</taxon>
        <taxon>Basidiomycota</taxon>
        <taxon>Agaricomycotina</taxon>
        <taxon>Agaricomycetes</taxon>
        <taxon>Polyporales</taxon>
        <taxon>Meripilaceae</taxon>
        <taxon>Meripilus</taxon>
    </lineage>
</organism>
<accession>A0AAD5YCD6</accession>
<dbReference type="AlphaFoldDB" id="A0AAD5YCD6"/>
<evidence type="ECO:0000313" key="2">
    <source>
        <dbReference type="EMBL" id="KAJ3474385.1"/>
    </source>
</evidence>
<dbReference type="Pfam" id="PF14244">
    <property type="entry name" value="Retrotran_gag_3"/>
    <property type="match status" value="1"/>
</dbReference>
<dbReference type="Proteomes" id="UP001212997">
    <property type="component" value="Unassembled WGS sequence"/>
</dbReference>
<dbReference type="EMBL" id="JANAWD010001076">
    <property type="protein sequence ID" value="KAJ3474385.1"/>
    <property type="molecule type" value="Genomic_DNA"/>
</dbReference>
<gene>
    <name evidence="2" type="ORF">NLI96_g12487</name>
</gene>
<evidence type="ECO:0000313" key="3">
    <source>
        <dbReference type="Proteomes" id="UP001212997"/>
    </source>
</evidence>
<keyword evidence="3" id="KW-1185">Reference proteome</keyword>
<evidence type="ECO:0000259" key="1">
    <source>
        <dbReference type="Pfam" id="PF14244"/>
    </source>
</evidence>
<dbReference type="InterPro" id="IPR029472">
    <property type="entry name" value="Copia-like_N"/>
</dbReference>
<sequence>MTDSSTSISIVSLNNSNYTTWKSDISAVLRCKGLFRLVNGTVSKPSDKPEDATQLESYLDKLDRAAGLLVLHVDKDQRVHLAGIEDDPIAMWKKLEEDKIQCL</sequence>
<name>A0AAD5YCD6_9APHY</name>
<protein>
    <recommendedName>
        <fullName evidence="1">Retrotransposon Copia-like N-terminal domain-containing protein</fullName>
    </recommendedName>
</protein>
<comment type="caution">
    <text evidence="2">The sequence shown here is derived from an EMBL/GenBank/DDBJ whole genome shotgun (WGS) entry which is preliminary data.</text>
</comment>
<proteinExistence type="predicted"/>
<feature type="domain" description="Retrotransposon Copia-like N-terminal" evidence="1">
    <location>
        <begin position="5"/>
        <end position="46"/>
    </location>
</feature>